<dbReference type="InterPro" id="IPR029058">
    <property type="entry name" value="AB_hydrolase_fold"/>
</dbReference>
<protein>
    <recommendedName>
        <fullName evidence="3">Alpha/beta hydrolase</fullName>
    </recommendedName>
</protein>
<evidence type="ECO:0000313" key="2">
    <source>
        <dbReference type="Proteomes" id="UP000500953"/>
    </source>
</evidence>
<proteinExistence type="predicted"/>
<evidence type="ECO:0008006" key="3">
    <source>
        <dbReference type="Google" id="ProtNLM"/>
    </source>
</evidence>
<organism evidence="1 2">
    <name type="scientific">Nocardia terpenica</name>
    <dbReference type="NCBI Taxonomy" id="455432"/>
    <lineage>
        <taxon>Bacteria</taxon>
        <taxon>Bacillati</taxon>
        <taxon>Actinomycetota</taxon>
        <taxon>Actinomycetes</taxon>
        <taxon>Mycobacteriales</taxon>
        <taxon>Nocardiaceae</taxon>
        <taxon>Nocardia</taxon>
    </lineage>
</organism>
<dbReference type="Gene3D" id="3.40.50.1820">
    <property type="entry name" value="alpha/beta hydrolase"/>
    <property type="match status" value="1"/>
</dbReference>
<name>A0A6G9Z4B6_9NOCA</name>
<evidence type="ECO:0000313" key="1">
    <source>
        <dbReference type="EMBL" id="QIS20378.1"/>
    </source>
</evidence>
<dbReference type="AlphaFoldDB" id="A0A6G9Z4B6"/>
<gene>
    <name evidence="1" type="ORF">F6W96_20840</name>
</gene>
<dbReference type="RefSeq" id="WP_167487724.1">
    <property type="nucleotide sequence ID" value="NZ_CP046173.1"/>
</dbReference>
<reference evidence="1 2" key="1">
    <citation type="journal article" date="2019" name="ACS Chem. Biol.">
        <title>Identification and Mobilization of a Cryptic Antibiotic Biosynthesis Gene Locus from a Human-Pathogenic Nocardia Isolate.</title>
        <authorList>
            <person name="Herisse M."/>
            <person name="Ishida K."/>
            <person name="Porter J.L."/>
            <person name="Howden B."/>
            <person name="Hertweck C."/>
            <person name="Stinear T.P."/>
            <person name="Pidot S.J."/>
        </authorList>
    </citation>
    <scope>NUCLEOTIDE SEQUENCE [LARGE SCALE GENOMIC DNA]</scope>
    <source>
        <strain evidence="1 2">AUSMDU00012715</strain>
    </source>
</reference>
<dbReference type="EMBL" id="CP046173">
    <property type="protein sequence ID" value="QIS20378.1"/>
    <property type="molecule type" value="Genomic_DNA"/>
</dbReference>
<dbReference type="Proteomes" id="UP000500953">
    <property type="component" value="Chromosome"/>
</dbReference>
<sequence length="155" mass="16695">MVGNAIPEAIHRIVYISAFCPSTPEAPSAMASSQTLEPTQGISAPEALEDFRVTNMPEATLEQMLPVLNFGMQPEDSANTNFADARVVADTWGRTPSYIRLTRDNTISPALATKMIDDADRLTPDNFFDVHSLPAGHAGVALQARELAAILDKLA</sequence>
<accession>A0A6G9Z4B6</accession>